<sequence>MAWTKKHLDERWSKRFNEKKQEDADGVLVLKSEFNTAWNWFNAKELGETILGYWKTWYEKAESGELLSAPDPEFPPPMPDMAGLTEVRGEFLTKFATLDGVVDENGDSVDGVVYVPDVRKISLIDRRMIVSRKRTRNMFDLTSSWKRMVFQKLDERVLDERDPDAARQPEPGPSVPQVQATTLRAEARIRDRIAQNQGGNPRIIGQSDDVIILHQRSPSPNKPFFG</sequence>
<dbReference type="EMBL" id="ML143778">
    <property type="protein sequence ID" value="TBU21080.1"/>
    <property type="molecule type" value="Genomic_DNA"/>
</dbReference>
<reference evidence="1" key="1">
    <citation type="submission" date="2019-01" db="EMBL/GenBank/DDBJ databases">
        <title>Draft genome sequences of three monokaryotic isolates of the white-rot basidiomycete fungus Dichomitus squalens.</title>
        <authorList>
            <consortium name="DOE Joint Genome Institute"/>
            <person name="Lopez S.C."/>
            <person name="Andreopoulos B."/>
            <person name="Pangilinan J."/>
            <person name="Lipzen A."/>
            <person name="Riley R."/>
            <person name="Ahrendt S."/>
            <person name="Ng V."/>
            <person name="Barry K."/>
            <person name="Daum C."/>
            <person name="Grigoriev I.V."/>
            <person name="Hilden K.S."/>
            <person name="Makela M.R."/>
            <person name="de Vries R.P."/>
        </authorList>
    </citation>
    <scope>NUCLEOTIDE SEQUENCE [LARGE SCALE GENOMIC DNA]</scope>
    <source>
        <strain evidence="1">OM18370.1</strain>
    </source>
</reference>
<protein>
    <submittedName>
        <fullName evidence="1">Uncharacterized protein</fullName>
    </submittedName>
</protein>
<dbReference type="Proteomes" id="UP000292957">
    <property type="component" value="Unassembled WGS sequence"/>
</dbReference>
<evidence type="ECO:0000313" key="1">
    <source>
        <dbReference type="EMBL" id="TBU21080.1"/>
    </source>
</evidence>
<organism evidence="1">
    <name type="scientific">Dichomitus squalens</name>
    <dbReference type="NCBI Taxonomy" id="114155"/>
    <lineage>
        <taxon>Eukaryota</taxon>
        <taxon>Fungi</taxon>
        <taxon>Dikarya</taxon>
        <taxon>Basidiomycota</taxon>
        <taxon>Agaricomycotina</taxon>
        <taxon>Agaricomycetes</taxon>
        <taxon>Polyporales</taxon>
        <taxon>Polyporaceae</taxon>
        <taxon>Dichomitus</taxon>
    </lineage>
</organism>
<gene>
    <name evidence="1" type="ORF">BD311DRAFT_812695</name>
</gene>
<proteinExistence type="predicted"/>
<accession>A0A4Q9M2R3</accession>
<dbReference type="AlphaFoldDB" id="A0A4Q9M2R3"/>
<dbReference type="OrthoDB" id="2757393at2759"/>
<name>A0A4Q9M2R3_9APHY</name>